<accession>A0AAN7L5H3</accession>
<reference evidence="2 3" key="1">
    <citation type="journal article" date="2023" name="Hortic Res">
        <title>Pangenome of water caltrop reveals structural variations and asymmetric subgenome divergence after allopolyploidization.</title>
        <authorList>
            <person name="Zhang X."/>
            <person name="Chen Y."/>
            <person name="Wang L."/>
            <person name="Yuan Y."/>
            <person name="Fang M."/>
            <person name="Shi L."/>
            <person name="Lu R."/>
            <person name="Comes H.P."/>
            <person name="Ma Y."/>
            <person name="Chen Y."/>
            <person name="Huang G."/>
            <person name="Zhou Y."/>
            <person name="Zheng Z."/>
            <person name="Qiu Y."/>
        </authorList>
    </citation>
    <scope>NUCLEOTIDE SEQUENCE [LARGE SCALE GENOMIC DNA]</scope>
    <source>
        <tissue evidence="2">Roots</tissue>
    </source>
</reference>
<protein>
    <submittedName>
        <fullName evidence="2">Uncharacterized protein</fullName>
    </submittedName>
</protein>
<evidence type="ECO:0000313" key="2">
    <source>
        <dbReference type="EMBL" id="KAK4778299.1"/>
    </source>
</evidence>
<comment type="caution">
    <text evidence="2">The sequence shown here is derived from an EMBL/GenBank/DDBJ whole genome shotgun (WGS) entry which is preliminary data.</text>
</comment>
<dbReference type="Proteomes" id="UP001345219">
    <property type="component" value="Chromosome 14"/>
</dbReference>
<evidence type="ECO:0000313" key="3">
    <source>
        <dbReference type="Proteomes" id="UP001345219"/>
    </source>
</evidence>
<feature type="compositionally biased region" description="Basic and acidic residues" evidence="1">
    <location>
        <begin position="1"/>
        <end position="12"/>
    </location>
</feature>
<organism evidence="2 3">
    <name type="scientific">Trapa incisa</name>
    <dbReference type="NCBI Taxonomy" id="236973"/>
    <lineage>
        <taxon>Eukaryota</taxon>
        <taxon>Viridiplantae</taxon>
        <taxon>Streptophyta</taxon>
        <taxon>Embryophyta</taxon>
        <taxon>Tracheophyta</taxon>
        <taxon>Spermatophyta</taxon>
        <taxon>Magnoliopsida</taxon>
        <taxon>eudicotyledons</taxon>
        <taxon>Gunneridae</taxon>
        <taxon>Pentapetalae</taxon>
        <taxon>rosids</taxon>
        <taxon>malvids</taxon>
        <taxon>Myrtales</taxon>
        <taxon>Lythraceae</taxon>
        <taxon>Trapa</taxon>
    </lineage>
</organism>
<dbReference type="EMBL" id="JAXIOK010000002">
    <property type="protein sequence ID" value="KAK4778299.1"/>
    <property type="molecule type" value="Genomic_DNA"/>
</dbReference>
<feature type="region of interest" description="Disordered" evidence="1">
    <location>
        <begin position="1"/>
        <end position="31"/>
    </location>
</feature>
<sequence length="100" mass="10931">MLVDAIRMDSGSRRFSRRKKRMLPQGGAKNPAVNSKCICPYSAARQPSGSSIPIYKQVRSLKVKMLEVNNVQMSNTIQGQLRPSRGGGEPNTDLKLGPSS</sequence>
<evidence type="ECO:0000256" key="1">
    <source>
        <dbReference type="SAM" id="MobiDB-lite"/>
    </source>
</evidence>
<keyword evidence="3" id="KW-1185">Reference proteome</keyword>
<dbReference type="AlphaFoldDB" id="A0AAN7L5H3"/>
<feature type="region of interest" description="Disordered" evidence="1">
    <location>
        <begin position="76"/>
        <end position="100"/>
    </location>
</feature>
<proteinExistence type="predicted"/>
<name>A0AAN7L5H3_9MYRT</name>
<gene>
    <name evidence="2" type="ORF">SAY87_018486</name>
</gene>